<gene>
    <name evidence="3" type="ORF">JI748_12645</name>
</gene>
<dbReference type="PANTHER" id="PTHR43798">
    <property type="entry name" value="MONOACYLGLYCEROL LIPASE"/>
    <property type="match status" value="1"/>
</dbReference>
<accession>A0ABX7C4D0</accession>
<feature type="domain" description="AB hydrolase-1" evidence="2">
    <location>
        <begin position="123"/>
        <end position="369"/>
    </location>
</feature>
<evidence type="ECO:0000313" key="3">
    <source>
        <dbReference type="EMBL" id="QQR38612.1"/>
    </source>
</evidence>
<feature type="transmembrane region" description="Helical" evidence="1">
    <location>
        <begin position="64"/>
        <end position="86"/>
    </location>
</feature>
<keyword evidence="1" id="KW-0472">Membrane</keyword>
<sequence length="393" mass="42892">MQVALGAAFAGVTMPLIAIVRFLTTLVSLIILGVMIYLAWTWYDGEVVRRANGDILRVREYWRLYWAIGLAAFSFLGKIVLAPLLAGPDRGEPSKADRGQGQTIPGPNGSMLYVEELGLRSGPTLILTHGWSMDSTIWHYAKRDLGQRFRVIVWDLPGLGLSKGPVSLENFAASLGTVIEWSGAAKVVLAGHSIGGMTIQTLARDNPLLFSQRVAGAALFNTTYINPLKTMILPRFMQAIRWPILEPVFRLTILLQPLAWLSAWHSYLSGMTHVANRVGFGKYVTRSQLNHVSLLSTRNPPGEIAKGNLAMFRWDARGALAKVDVPVLLIAGEMDIVTKPVASDQIAAQTVRRAAVQRVEGANHMGMLECAAQYNAALAAFAMQVQPPTNPAI</sequence>
<dbReference type="Proteomes" id="UP000595857">
    <property type="component" value="Chromosome"/>
</dbReference>
<keyword evidence="3" id="KW-0378">Hydrolase</keyword>
<evidence type="ECO:0000256" key="1">
    <source>
        <dbReference type="SAM" id="Phobius"/>
    </source>
</evidence>
<proteinExistence type="predicted"/>
<dbReference type="SUPFAM" id="SSF53474">
    <property type="entry name" value="alpha/beta-Hydrolases"/>
    <property type="match status" value="1"/>
</dbReference>
<keyword evidence="1" id="KW-0812">Transmembrane</keyword>
<protein>
    <submittedName>
        <fullName evidence="3">Alpha/beta hydrolase</fullName>
    </submittedName>
</protein>
<dbReference type="Pfam" id="PF00561">
    <property type="entry name" value="Abhydrolase_1"/>
    <property type="match status" value="1"/>
</dbReference>
<dbReference type="InterPro" id="IPR029058">
    <property type="entry name" value="AB_hydrolase_fold"/>
</dbReference>
<dbReference type="Gene3D" id="3.40.50.1820">
    <property type="entry name" value="alpha/beta hydrolase"/>
    <property type="match status" value="1"/>
</dbReference>
<evidence type="ECO:0000259" key="2">
    <source>
        <dbReference type="Pfam" id="PF00561"/>
    </source>
</evidence>
<organism evidence="3 4">
    <name type="scientific">Devosia rhizoryzae</name>
    <dbReference type="NCBI Taxonomy" id="2774137"/>
    <lineage>
        <taxon>Bacteria</taxon>
        <taxon>Pseudomonadati</taxon>
        <taxon>Pseudomonadota</taxon>
        <taxon>Alphaproteobacteria</taxon>
        <taxon>Hyphomicrobiales</taxon>
        <taxon>Devosiaceae</taxon>
        <taxon>Devosia</taxon>
    </lineage>
</organism>
<keyword evidence="1" id="KW-1133">Transmembrane helix</keyword>
<name>A0ABX7C4D0_9HYPH</name>
<reference evidence="3 4" key="1">
    <citation type="submission" date="2021-01" db="EMBL/GenBank/DDBJ databases">
        <title>Genome seq and assembly of Devosia sp. LEGU1.</title>
        <authorList>
            <person name="Chhetri G."/>
        </authorList>
    </citation>
    <scope>NUCLEOTIDE SEQUENCE [LARGE SCALE GENOMIC DNA]</scope>
    <source>
        <strain evidence="3 4">LEGU1</strain>
    </source>
</reference>
<feature type="transmembrane region" description="Helical" evidence="1">
    <location>
        <begin position="25"/>
        <end position="43"/>
    </location>
</feature>
<dbReference type="GO" id="GO:0016787">
    <property type="term" value="F:hydrolase activity"/>
    <property type="evidence" value="ECO:0007669"/>
    <property type="project" value="UniProtKB-KW"/>
</dbReference>
<keyword evidence="4" id="KW-1185">Reference proteome</keyword>
<evidence type="ECO:0000313" key="4">
    <source>
        <dbReference type="Proteomes" id="UP000595857"/>
    </source>
</evidence>
<dbReference type="EMBL" id="CP068046">
    <property type="protein sequence ID" value="QQR38612.1"/>
    <property type="molecule type" value="Genomic_DNA"/>
</dbReference>
<dbReference type="InterPro" id="IPR050266">
    <property type="entry name" value="AB_hydrolase_sf"/>
</dbReference>
<dbReference type="InterPro" id="IPR000073">
    <property type="entry name" value="AB_hydrolase_1"/>
</dbReference>